<dbReference type="Proteomes" id="UP000177894">
    <property type="component" value="Chromosome"/>
</dbReference>
<comment type="function">
    <text evidence="1">Specifically methylates the cytosine at position 967 (m5C967) of 16S rRNA.</text>
</comment>
<evidence type="ECO:0000256" key="10">
    <source>
        <dbReference type="ARBA" id="ARBA00030399"/>
    </source>
</evidence>
<proteinExistence type="inferred from homology"/>
<comment type="catalytic activity">
    <reaction evidence="12">
        <text>cytidine(967) in 16S rRNA + S-adenosyl-L-methionine = 5-methylcytidine(967) in 16S rRNA + S-adenosyl-L-homocysteine + H(+)</text>
        <dbReference type="Rhea" id="RHEA:42748"/>
        <dbReference type="Rhea" id="RHEA-COMP:10219"/>
        <dbReference type="Rhea" id="RHEA-COMP:10220"/>
        <dbReference type="ChEBI" id="CHEBI:15378"/>
        <dbReference type="ChEBI" id="CHEBI:57856"/>
        <dbReference type="ChEBI" id="CHEBI:59789"/>
        <dbReference type="ChEBI" id="CHEBI:74483"/>
        <dbReference type="ChEBI" id="CHEBI:82748"/>
        <dbReference type="EC" id="2.1.1.176"/>
    </reaction>
</comment>
<dbReference type="Gene3D" id="3.40.50.150">
    <property type="entry name" value="Vaccinia Virus protein VP39"/>
    <property type="match status" value="1"/>
</dbReference>
<dbReference type="InterPro" id="IPR029063">
    <property type="entry name" value="SAM-dependent_MTases_sf"/>
</dbReference>
<keyword evidence="9 13" id="KW-0694">RNA-binding</keyword>
<dbReference type="FunFam" id="1.10.940.10:FF:000006">
    <property type="entry name" value="16S rRNA (Cytosine(967)-C(5))-methyltransferase RsmB"/>
    <property type="match status" value="1"/>
</dbReference>
<name>A0AAC9WGK0_9CLOT</name>
<organism evidence="16 18">
    <name type="scientific">Clostridium formicaceticum</name>
    <dbReference type="NCBI Taxonomy" id="1497"/>
    <lineage>
        <taxon>Bacteria</taxon>
        <taxon>Bacillati</taxon>
        <taxon>Bacillota</taxon>
        <taxon>Clostridia</taxon>
        <taxon>Eubacteriales</taxon>
        <taxon>Clostridiaceae</taxon>
        <taxon>Clostridium</taxon>
    </lineage>
</organism>
<dbReference type="KEGG" id="cfm:BJL90_16830"/>
<keyword evidence="7 13" id="KW-0808">Transferase</keyword>
<dbReference type="GO" id="GO:0006355">
    <property type="term" value="P:regulation of DNA-templated transcription"/>
    <property type="evidence" value="ECO:0007669"/>
    <property type="project" value="InterPro"/>
</dbReference>
<dbReference type="EMBL" id="CP017603">
    <property type="protein sequence ID" value="AOY77369.1"/>
    <property type="molecule type" value="Genomic_DNA"/>
</dbReference>
<evidence type="ECO:0000256" key="11">
    <source>
        <dbReference type="ARBA" id="ARBA00031088"/>
    </source>
</evidence>
<comment type="caution">
    <text evidence="13">Lacks conserved residue(s) required for the propagation of feature annotation.</text>
</comment>
<evidence type="ECO:0000256" key="12">
    <source>
        <dbReference type="ARBA" id="ARBA00047283"/>
    </source>
</evidence>
<dbReference type="SUPFAM" id="SSF53335">
    <property type="entry name" value="S-adenosyl-L-methionine-dependent methyltransferases"/>
    <property type="match status" value="1"/>
</dbReference>
<evidence type="ECO:0000256" key="8">
    <source>
        <dbReference type="ARBA" id="ARBA00022691"/>
    </source>
</evidence>
<dbReference type="Pfam" id="PF01189">
    <property type="entry name" value="Methyltr_RsmB-F"/>
    <property type="match status" value="1"/>
</dbReference>
<dbReference type="EC" id="2.1.1.176" evidence="3"/>
<evidence type="ECO:0000256" key="5">
    <source>
        <dbReference type="ARBA" id="ARBA00022552"/>
    </source>
</evidence>
<dbReference type="InterPro" id="IPR011023">
    <property type="entry name" value="Nop2p"/>
</dbReference>
<feature type="active site" description="Nucleophile" evidence="13">
    <location>
        <position position="382"/>
    </location>
</feature>
<dbReference type="Pfam" id="PF01029">
    <property type="entry name" value="NusB"/>
    <property type="match status" value="1"/>
</dbReference>
<evidence type="ECO:0000256" key="7">
    <source>
        <dbReference type="ARBA" id="ARBA00022679"/>
    </source>
</evidence>
<feature type="domain" description="SAM-dependent MTase RsmB/NOP-type" evidence="14">
    <location>
        <begin position="169"/>
        <end position="445"/>
    </location>
</feature>
<keyword evidence="5" id="KW-0698">rRNA processing</keyword>
<evidence type="ECO:0000256" key="3">
    <source>
        <dbReference type="ARBA" id="ARBA00012140"/>
    </source>
</evidence>
<comment type="subcellular location">
    <subcellularLocation>
        <location evidence="2">Cytoplasm</location>
    </subcellularLocation>
</comment>
<evidence type="ECO:0000313" key="18">
    <source>
        <dbReference type="Proteomes" id="UP000192478"/>
    </source>
</evidence>
<evidence type="ECO:0000256" key="6">
    <source>
        <dbReference type="ARBA" id="ARBA00022603"/>
    </source>
</evidence>
<dbReference type="Gene3D" id="1.10.940.10">
    <property type="entry name" value="NusB-like"/>
    <property type="match status" value="1"/>
</dbReference>
<feature type="binding site" evidence="13">
    <location>
        <position position="284"/>
    </location>
    <ligand>
        <name>S-adenosyl-L-methionine</name>
        <dbReference type="ChEBI" id="CHEBI:59789"/>
    </ligand>
</feature>
<dbReference type="InterPro" id="IPR035926">
    <property type="entry name" value="NusB-like_sf"/>
</dbReference>
<dbReference type="PROSITE" id="PS51686">
    <property type="entry name" value="SAM_MT_RSMB_NOP"/>
    <property type="match status" value="1"/>
</dbReference>
<dbReference type="FunFam" id="3.40.50.150:FF:000022">
    <property type="entry name" value="Ribosomal RNA small subunit methyltransferase B"/>
    <property type="match status" value="1"/>
</dbReference>
<dbReference type="GO" id="GO:0003723">
    <property type="term" value="F:RNA binding"/>
    <property type="evidence" value="ECO:0007669"/>
    <property type="project" value="UniProtKB-UniRule"/>
</dbReference>
<evidence type="ECO:0000256" key="2">
    <source>
        <dbReference type="ARBA" id="ARBA00004496"/>
    </source>
</evidence>
<dbReference type="NCBIfam" id="TIGR00563">
    <property type="entry name" value="rsmB"/>
    <property type="match status" value="1"/>
</dbReference>
<protein>
    <recommendedName>
        <fullName evidence="3">16S rRNA (cytosine(967)-C(5))-methyltransferase</fullName>
        <ecNumber evidence="3">2.1.1.176</ecNumber>
    </recommendedName>
    <alternativeName>
        <fullName evidence="10">16S rRNA m5C967 methyltransferase</fullName>
    </alternativeName>
    <alternativeName>
        <fullName evidence="11">rRNA (cytosine-C(5)-)-methyltransferase RsmB</fullName>
    </alternativeName>
</protein>
<dbReference type="AlphaFoldDB" id="A0AAC9WGK0"/>
<evidence type="ECO:0000256" key="9">
    <source>
        <dbReference type="ARBA" id="ARBA00022884"/>
    </source>
</evidence>
<dbReference type="NCBIfam" id="TIGR00446">
    <property type="entry name" value="nop2p"/>
    <property type="match status" value="1"/>
</dbReference>
<dbReference type="PANTHER" id="PTHR22807:SF53">
    <property type="entry name" value="RIBOSOMAL RNA SMALL SUBUNIT METHYLTRANSFERASE B-RELATED"/>
    <property type="match status" value="1"/>
</dbReference>
<dbReference type="PRINTS" id="PR02008">
    <property type="entry name" value="RCMTFAMILY"/>
</dbReference>
<evidence type="ECO:0000259" key="14">
    <source>
        <dbReference type="PROSITE" id="PS51686"/>
    </source>
</evidence>
<dbReference type="InterPro" id="IPR006027">
    <property type="entry name" value="NusB_RsmB_TIM44"/>
</dbReference>
<dbReference type="InterPro" id="IPR001678">
    <property type="entry name" value="MeTrfase_RsmB-F_NOP2_dom"/>
</dbReference>
<evidence type="ECO:0000256" key="13">
    <source>
        <dbReference type="PROSITE-ProRule" id="PRU01023"/>
    </source>
</evidence>
<comment type="similarity">
    <text evidence="13">Belongs to the class I-like SAM-binding methyltransferase superfamily. RsmB/NOP family.</text>
</comment>
<evidence type="ECO:0000256" key="4">
    <source>
        <dbReference type="ARBA" id="ARBA00022490"/>
    </source>
</evidence>
<keyword evidence="17" id="KW-1185">Reference proteome</keyword>
<keyword evidence="6 13" id="KW-0489">Methyltransferase</keyword>
<feature type="binding site" evidence="13">
    <location>
        <position position="329"/>
    </location>
    <ligand>
        <name>S-adenosyl-L-methionine</name>
        <dbReference type="ChEBI" id="CHEBI:59789"/>
    </ligand>
</feature>
<evidence type="ECO:0000313" key="16">
    <source>
        <dbReference type="EMBL" id="ARE87916.1"/>
    </source>
</evidence>
<keyword evidence="8 13" id="KW-0949">S-adenosyl-L-methionine</keyword>
<dbReference type="PANTHER" id="PTHR22807">
    <property type="entry name" value="NOP2 YEAST -RELATED NOL1/NOP2/FMU SUN DOMAIN-CONTAINING"/>
    <property type="match status" value="1"/>
</dbReference>
<accession>A0AAC9WGK0</accession>
<dbReference type="Pfam" id="PF22458">
    <property type="entry name" value="RsmF-B_ferredox"/>
    <property type="match status" value="1"/>
</dbReference>
<dbReference type="InterPro" id="IPR004573">
    <property type="entry name" value="rRNA_ssu_MeTfrase_B"/>
</dbReference>
<dbReference type="InterPro" id="IPR054728">
    <property type="entry name" value="RsmB-like_ferredoxin"/>
</dbReference>
<dbReference type="EMBL" id="CP020559">
    <property type="protein sequence ID" value="ARE87916.1"/>
    <property type="molecule type" value="Genomic_DNA"/>
</dbReference>
<dbReference type="GO" id="GO:0005737">
    <property type="term" value="C:cytoplasm"/>
    <property type="evidence" value="ECO:0007669"/>
    <property type="project" value="UniProtKB-SubCell"/>
</dbReference>
<reference evidence="15 17" key="1">
    <citation type="submission" date="2016-10" db="EMBL/GenBank/DDBJ databases">
        <title>Complete Genome Sequence of Acetogen Clostridium formicoaceticum ATCC 27076.</title>
        <authorList>
            <person name="Bao T."/>
            <person name="Cheng C."/>
            <person name="Zhao J."/>
            <person name="Yang S.-T."/>
            <person name="Wang J."/>
            <person name="Wang M."/>
        </authorList>
    </citation>
    <scope>NUCLEOTIDE SEQUENCE [LARGE SCALE GENOMIC DNA]</scope>
    <source>
        <strain evidence="15 17">ATCC 27076</strain>
    </source>
</reference>
<dbReference type="InterPro" id="IPR023267">
    <property type="entry name" value="RCMT"/>
</dbReference>
<evidence type="ECO:0000313" key="15">
    <source>
        <dbReference type="EMBL" id="AOY77369.1"/>
    </source>
</evidence>
<gene>
    <name evidence="16" type="primary">rsmB</name>
    <name evidence="15" type="ORF">BJL90_16830</name>
    <name evidence="16" type="ORF">CLFO_23160</name>
</gene>
<evidence type="ECO:0000313" key="17">
    <source>
        <dbReference type="Proteomes" id="UP000177894"/>
    </source>
</evidence>
<sequence>MNARESALKVLHKIDVEKAYSNIALNHEIKHGQYTKLDRNFITELVYGTLENCIFIDYILQQFSTTKLNKMDTWTLNLLRLSIYQIFFLDKVPDFAAVNESVNLSKKYCKRASGFINGVLRSIIRNKESIKMPNKEKELAKYLSIKYSHPKWMVERFLKYFSEDFTEGLLKSNNETPKLCIRVNILKTNVEEVVQLLLENEIKVEKSPFISEALMVEGGFSELEVLDIYKKGLIHIQDFSSMLAAKILDPKENQFVIDVCSAPGGKTTHIAQLMKNKGRVLARDIHSHKLNLIEKNAKRLNIDIIEVEKFNGKDLDHQLLNAADKVLVDAPCSGLGIIRRKPEIKYRKEADDIRVITEMQLKILINASKYVKTGGELLYSTCTIDPNENDKVIEKFLNLSSDYEVINISQQYGRMLPGNHKEKMIQLYPNIHGTDGFFICKLRKK</sequence>
<dbReference type="GO" id="GO:0008649">
    <property type="term" value="F:rRNA methyltransferase activity"/>
    <property type="evidence" value="ECO:0007669"/>
    <property type="project" value="InterPro"/>
</dbReference>
<dbReference type="CDD" id="cd02440">
    <property type="entry name" value="AdoMet_MTases"/>
    <property type="match status" value="1"/>
</dbReference>
<dbReference type="InterPro" id="IPR049560">
    <property type="entry name" value="MeTrfase_RsmB-F_NOP2_cat"/>
</dbReference>
<reference evidence="16 18" key="2">
    <citation type="submission" date="2017-03" db="EMBL/GenBank/DDBJ databases">
        <title>Complete sequence of Clostridium formicaceticum DSM 92.</title>
        <authorList>
            <person name="Poehlein A."/>
            <person name="Karl M."/>
            <person name="Bengelsdorf F.R."/>
            <person name="Duerre P."/>
            <person name="Daniel R."/>
        </authorList>
    </citation>
    <scope>NUCLEOTIDE SEQUENCE [LARGE SCALE GENOMIC DNA]</scope>
    <source>
        <strain evidence="16 18">DSM 92</strain>
    </source>
</reference>
<dbReference type="SUPFAM" id="SSF48013">
    <property type="entry name" value="NusB-like"/>
    <property type="match status" value="1"/>
</dbReference>
<dbReference type="RefSeq" id="WP_070970697.1">
    <property type="nucleotide sequence ID" value="NZ_CP017603.1"/>
</dbReference>
<dbReference type="Gene3D" id="3.30.70.1170">
    <property type="entry name" value="Sun protein, domain 3"/>
    <property type="match status" value="1"/>
</dbReference>
<dbReference type="Proteomes" id="UP000192478">
    <property type="component" value="Chromosome"/>
</dbReference>
<feature type="binding site" evidence="13">
    <location>
        <begin position="260"/>
        <end position="266"/>
    </location>
    <ligand>
        <name>S-adenosyl-L-methionine</name>
        <dbReference type="ChEBI" id="CHEBI:59789"/>
    </ligand>
</feature>
<dbReference type="NCBIfam" id="NF011494">
    <property type="entry name" value="PRK14902.1"/>
    <property type="match status" value="1"/>
</dbReference>
<keyword evidence="4" id="KW-0963">Cytoplasm</keyword>
<evidence type="ECO:0000256" key="1">
    <source>
        <dbReference type="ARBA" id="ARBA00002724"/>
    </source>
</evidence>